<dbReference type="Proteomes" id="UP001524547">
    <property type="component" value="Unassembled WGS sequence"/>
</dbReference>
<reference evidence="3 4" key="1">
    <citation type="submission" date="2022-06" db="EMBL/GenBank/DDBJ databases">
        <title>Rhizosaccharibacter gen. nov. sp. nov. KSS12, endophytic bacteria isolated from sugarcane.</title>
        <authorList>
            <person name="Pitiwittayakul N."/>
        </authorList>
    </citation>
    <scope>NUCLEOTIDE SEQUENCE [LARGE SCALE GENOMIC DNA]</scope>
    <source>
        <strain evidence="3 4">KSS12</strain>
    </source>
</reference>
<feature type="compositionally biased region" description="Low complexity" evidence="2">
    <location>
        <begin position="79"/>
        <end position="90"/>
    </location>
</feature>
<evidence type="ECO:0000256" key="2">
    <source>
        <dbReference type="SAM" id="MobiDB-lite"/>
    </source>
</evidence>
<gene>
    <name evidence="3" type="ORF">NFI88_12570</name>
</gene>
<feature type="compositionally biased region" description="Low complexity" evidence="2">
    <location>
        <begin position="54"/>
        <end position="69"/>
    </location>
</feature>
<feature type="region of interest" description="Disordered" evidence="2">
    <location>
        <begin position="45"/>
        <end position="106"/>
    </location>
</feature>
<name>A0ABT1VZ97_9PROT</name>
<dbReference type="EMBL" id="JAMZEJ010000007">
    <property type="protein sequence ID" value="MCQ8241669.1"/>
    <property type="molecule type" value="Genomic_DNA"/>
</dbReference>
<dbReference type="RefSeq" id="WP_422920411.1">
    <property type="nucleotide sequence ID" value="NZ_JAMZEJ010000007.1"/>
</dbReference>
<keyword evidence="4" id="KW-1185">Reference proteome</keyword>
<evidence type="ECO:0000313" key="4">
    <source>
        <dbReference type="Proteomes" id="UP001524547"/>
    </source>
</evidence>
<feature type="coiled-coil region" evidence="1">
    <location>
        <begin position="113"/>
        <end position="143"/>
    </location>
</feature>
<dbReference type="SUPFAM" id="SSF158791">
    <property type="entry name" value="MgtE N-terminal domain-like"/>
    <property type="match status" value="1"/>
</dbReference>
<sequence>MRCGWRGDAMLNRFPGRRLLLFTIVGLMSVLSLRVAGMVREAQALAQPSRNTSPDVPVAVPPGAAAANPDVRHPPAAPRPAATPAVAAEATSRPSDPPKTDAAPASDAEISLLQELRKRRESLDARQKQLDEREALLQALQQKLSSRVDQLASIQDGLARQDADRKRQEQDNWKRLVTVYEDMKPKDAAAIFDVLDIHVLLEVIGRMNERKASAALAAMQPERARLVTQMLAKRRNDAPTASTAIAVQEPG</sequence>
<protein>
    <recommendedName>
        <fullName evidence="5">Magnesium transporter MgtE intracellular domain-containing protein</fullName>
    </recommendedName>
</protein>
<organism evidence="3 4">
    <name type="scientific">Rhizosaccharibacter radicis</name>
    <dbReference type="NCBI Taxonomy" id="2782605"/>
    <lineage>
        <taxon>Bacteria</taxon>
        <taxon>Pseudomonadati</taxon>
        <taxon>Pseudomonadota</taxon>
        <taxon>Alphaproteobacteria</taxon>
        <taxon>Acetobacterales</taxon>
        <taxon>Acetobacteraceae</taxon>
        <taxon>Rhizosaccharibacter</taxon>
    </lineage>
</organism>
<evidence type="ECO:0008006" key="5">
    <source>
        <dbReference type="Google" id="ProtNLM"/>
    </source>
</evidence>
<keyword evidence="1" id="KW-0175">Coiled coil</keyword>
<proteinExistence type="predicted"/>
<accession>A0ABT1VZ97</accession>
<evidence type="ECO:0000256" key="1">
    <source>
        <dbReference type="SAM" id="Coils"/>
    </source>
</evidence>
<evidence type="ECO:0000313" key="3">
    <source>
        <dbReference type="EMBL" id="MCQ8241669.1"/>
    </source>
</evidence>
<comment type="caution">
    <text evidence="3">The sequence shown here is derived from an EMBL/GenBank/DDBJ whole genome shotgun (WGS) entry which is preliminary data.</text>
</comment>